<reference evidence="10 11" key="1">
    <citation type="journal article" date="2012" name="Genome Biol.">
        <title>Genome and low-iron response of an oceanic diatom adapted to chronic iron limitation.</title>
        <authorList>
            <person name="Lommer M."/>
            <person name="Specht M."/>
            <person name="Roy A.S."/>
            <person name="Kraemer L."/>
            <person name="Andreson R."/>
            <person name="Gutowska M.A."/>
            <person name="Wolf J."/>
            <person name="Bergner S.V."/>
            <person name="Schilhabel M.B."/>
            <person name="Klostermeier U.C."/>
            <person name="Beiko R.G."/>
            <person name="Rosenstiel P."/>
            <person name="Hippler M."/>
            <person name="Laroche J."/>
        </authorList>
    </citation>
    <scope>NUCLEOTIDE SEQUENCE [LARGE SCALE GENOMIC DNA]</scope>
    <source>
        <strain evidence="10 11">CCMP1005</strain>
    </source>
</reference>
<dbReference type="GO" id="GO:0000122">
    <property type="term" value="P:negative regulation of transcription by RNA polymerase II"/>
    <property type="evidence" value="ECO:0007669"/>
    <property type="project" value="TreeGrafter"/>
</dbReference>
<feature type="binding site" evidence="7">
    <location>
        <position position="205"/>
    </location>
    <ligand>
        <name>Zn(2+)</name>
        <dbReference type="ChEBI" id="CHEBI:29105"/>
    </ligand>
</feature>
<evidence type="ECO:0000256" key="7">
    <source>
        <dbReference type="PROSITE-ProRule" id="PRU00236"/>
    </source>
</evidence>
<dbReference type="SUPFAM" id="SSF52467">
    <property type="entry name" value="DHS-like NAD/FAD-binding domain"/>
    <property type="match status" value="1"/>
</dbReference>
<dbReference type="OrthoDB" id="424302at2759"/>
<dbReference type="InterPro" id="IPR050134">
    <property type="entry name" value="NAD-dep_sirtuin_deacylases"/>
</dbReference>
<dbReference type="GO" id="GO:0005634">
    <property type="term" value="C:nucleus"/>
    <property type="evidence" value="ECO:0007669"/>
    <property type="project" value="TreeGrafter"/>
</dbReference>
<feature type="domain" description="Deacetylase sirtuin-type" evidence="9">
    <location>
        <begin position="27"/>
        <end position="340"/>
    </location>
</feature>
<evidence type="ECO:0000256" key="4">
    <source>
        <dbReference type="ARBA" id="ARBA00022833"/>
    </source>
</evidence>
<name>K0QYQ0_THAOC</name>
<feature type="binding site" evidence="7">
    <location>
        <position position="180"/>
    </location>
    <ligand>
        <name>Zn(2+)</name>
        <dbReference type="ChEBI" id="CHEBI:29105"/>
    </ligand>
</feature>
<comment type="caution">
    <text evidence="10">The sequence shown here is derived from an EMBL/GenBank/DDBJ whole genome shotgun (WGS) entry which is preliminary data.</text>
</comment>
<keyword evidence="4 7" id="KW-0862">Zinc</keyword>
<comment type="similarity">
    <text evidence="6">Belongs to the sirtuin family. Class IV subfamily.</text>
</comment>
<dbReference type="InterPro" id="IPR003000">
    <property type="entry name" value="Sirtuin"/>
</dbReference>
<dbReference type="Gene3D" id="3.40.50.1220">
    <property type="entry name" value="TPP-binding domain"/>
    <property type="match status" value="1"/>
</dbReference>
<protein>
    <recommendedName>
        <fullName evidence="1">protein acetyllysine N-acetyltransferase</fullName>
        <ecNumber evidence="1">2.3.1.286</ecNumber>
    </recommendedName>
</protein>
<dbReference type="eggNOG" id="KOG1905">
    <property type="taxonomic scope" value="Eukaryota"/>
</dbReference>
<dbReference type="InterPro" id="IPR026590">
    <property type="entry name" value="Ssirtuin_cat_dom"/>
</dbReference>
<evidence type="ECO:0000259" key="9">
    <source>
        <dbReference type="PROSITE" id="PS50305"/>
    </source>
</evidence>
<dbReference type="EMBL" id="AGNL01049855">
    <property type="protein sequence ID" value="EJK44313.1"/>
    <property type="molecule type" value="Genomic_DNA"/>
</dbReference>
<evidence type="ECO:0000256" key="3">
    <source>
        <dbReference type="ARBA" id="ARBA00022723"/>
    </source>
</evidence>
<feature type="binding site" evidence="7">
    <location>
        <position position="215"/>
    </location>
    <ligand>
        <name>Zn(2+)</name>
        <dbReference type="ChEBI" id="CHEBI:29105"/>
    </ligand>
</feature>
<feature type="binding site" evidence="7">
    <location>
        <position position="183"/>
    </location>
    <ligand>
        <name>Zn(2+)</name>
        <dbReference type="ChEBI" id="CHEBI:29105"/>
    </ligand>
</feature>
<keyword evidence="5" id="KW-0520">NAD</keyword>
<evidence type="ECO:0000256" key="5">
    <source>
        <dbReference type="ARBA" id="ARBA00023027"/>
    </source>
</evidence>
<dbReference type="GO" id="GO:0046872">
    <property type="term" value="F:metal ion binding"/>
    <property type="evidence" value="ECO:0007669"/>
    <property type="project" value="UniProtKB-KW"/>
</dbReference>
<evidence type="ECO:0000256" key="1">
    <source>
        <dbReference type="ARBA" id="ARBA00012928"/>
    </source>
</evidence>
<dbReference type="GO" id="GO:0003714">
    <property type="term" value="F:transcription corepressor activity"/>
    <property type="evidence" value="ECO:0007669"/>
    <property type="project" value="TreeGrafter"/>
</dbReference>
<feature type="compositionally biased region" description="Basic residues" evidence="8">
    <location>
        <begin position="80"/>
        <end position="91"/>
    </location>
</feature>
<organism evidence="10 11">
    <name type="scientific">Thalassiosira oceanica</name>
    <name type="common">Marine diatom</name>
    <dbReference type="NCBI Taxonomy" id="159749"/>
    <lineage>
        <taxon>Eukaryota</taxon>
        <taxon>Sar</taxon>
        <taxon>Stramenopiles</taxon>
        <taxon>Ochrophyta</taxon>
        <taxon>Bacillariophyta</taxon>
        <taxon>Coscinodiscophyceae</taxon>
        <taxon>Thalassiosirophycidae</taxon>
        <taxon>Thalassiosirales</taxon>
        <taxon>Thalassiosiraceae</taxon>
        <taxon>Thalassiosira</taxon>
    </lineage>
</organism>
<gene>
    <name evidence="10" type="ORF">THAOC_37155</name>
</gene>
<dbReference type="GO" id="GO:0070403">
    <property type="term" value="F:NAD+ binding"/>
    <property type="evidence" value="ECO:0007669"/>
    <property type="project" value="InterPro"/>
</dbReference>
<evidence type="ECO:0000256" key="8">
    <source>
        <dbReference type="SAM" id="MobiDB-lite"/>
    </source>
</evidence>
<keyword evidence="11" id="KW-1185">Reference proteome</keyword>
<feature type="active site" description="Proton acceptor" evidence="7">
    <location>
        <position position="172"/>
    </location>
</feature>
<dbReference type="PANTHER" id="PTHR11085:SF12">
    <property type="entry name" value="NAD-DEPENDENT PROTEIN DEACYLASE SIRTUIN-6"/>
    <property type="match status" value="1"/>
</dbReference>
<evidence type="ECO:0000313" key="11">
    <source>
        <dbReference type="Proteomes" id="UP000266841"/>
    </source>
</evidence>
<dbReference type="GO" id="GO:0017136">
    <property type="term" value="F:histone deacetylase activity, NAD-dependent"/>
    <property type="evidence" value="ECO:0007669"/>
    <property type="project" value="TreeGrafter"/>
</dbReference>
<sequence>MSATYADRLSDYPNKGVCGLAEKFDTRRALECKINKLAQLVRQSRHTVVLTGAGISTAAGIPDFRGPKGIWTLEEQAKKKEKKASKRRKLYGRTDADSNAATGGGTTGKPNFSFIDAKPTYTHRALAHLVSHTPPGEEEDGRRFLHYVITQNVDGLHRKTPDLPRSSLSILHGCVLTEKCEVCSREYIRDFEVDSIAEQPTGRYCTLGGTPPGTCGGLLRDTLLDWEGALPEKDWIRAQEECARAELIIALGTSLRIEPCNHLSMYATRGYEEDTVIDRPERDTRVDGAASGGRIPRRKQQLGCVIVNLQQTLFDQSAELVINGRVDDVMRGLMERLGYGVDSWDTASA</sequence>
<dbReference type="AlphaFoldDB" id="K0QYQ0"/>
<dbReference type="PANTHER" id="PTHR11085">
    <property type="entry name" value="NAD-DEPENDENT PROTEIN DEACYLASE SIRTUIN-5, MITOCHONDRIAL-RELATED"/>
    <property type="match status" value="1"/>
</dbReference>
<evidence type="ECO:0000313" key="10">
    <source>
        <dbReference type="EMBL" id="EJK44313.1"/>
    </source>
</evidence>
<dbReference type="EC" id="2.3.1.286" evidence="1"/>
<keyword evidence="3 7" id="KW-0479">Metal-binding</keyword>
<evidence type="ECO:0000256" key="6">
    <source>
        <dbReference type="ARBA" id="ARBA00038170"/>
    </source>
</evidence>
<dbReference type="PROSITE" id="PS50305">
    <property type="entry name" value="SIRTUIN"/>
    <property type="match status" value="1"/>
</dbReference>
<accession>K0QYQ0</accession>
<dbReference type="InterPro" id="IPR029035">
    <property type="entry name" value="DHS-like_NAD/FAD-binding_dom"/>
</dbReference>
<evidence type="ECO:0000256" key="2">
    <source>
        <dbReference type="ARBA" id="ARBA00022679"/>
    </source>
</evidence>
<dbReference type="Pfam" id="PF02146">
    <property type="entry name" value="SIR2"/>
    <property type="match status" value="1"/>
</dbReference>
<dbReference type="OMA" id="EQCKKCR"/>
<dbReference type="Proteomes" id="UP000266841">
    <property type="component" value="Unassembled WGS sequence"/>
</dbReference>
<dbReference type="Gene3D" id="2.20.28.200">
    <property type="match status" value="1"/>
</dbReference>
<feature type="region of interest" description="Disordered" evidence="8">
    <location>
        <begin position="80"/>
        <end position="108"/>
    </location>
</feature>
<keyword evidence="2" id="KW-0808">Transferase</keyword>
<proteinExistence type="inferred from homology"/>